<evidence type="ECO:0000313" key="1">
    <source>
        <dbReference type="EMBL" id="KAJ7620044.1"/>
    </source>
</evidence>
<accession>A0AAD7FEV8</accession>
<organism evidence="1 2">
    <name type="scientific">Mycena rosella</name>
    <name type="common">Pink bonnet</name>
    <name type="synonym">Agaricus rosellus</name>
    <dbReference type="NCBI Taxonomy" id="1033263"/>
    <lineage>
        <taxon>Eukaryota</taxon>
        <taxon>Fungi</taxon>
        <taxon>Dikarya</taxon>
        <taxon>Basidiomycota</taxon>
        <taxon>Agaricomycotina</taxon>
        <taxon>Agaricomycetes</taxon>
        <taxon>Agaricomycetidae</taxon>
        <taxon>Agaricales</taxon>
        <taxon>Marasmiineae</taxon>
        <taxon>Mycenaceae</taxon>
        <taxon>Mycena</taxon>
    </lineage>
</organism>
<dbReference type="EMBL" id="JARKIE010000707">
    <property type="protein sequence ID" value="KAJ7620044.1"/>
    <property type="molecule type" value="Genomic_DNA"/>
</dbReference>
<dbReference type="Proteomes" id="UP001221757">
    <property type="component" value="Unassembled WGS sequence"/>
</dbReference>
<dbReference type="AlphaFoldDB" id="A0AAD7FEV8"/>
<gene>
    <name evidence="1" type="ORF">B0H17DRAFT_1219629</name>
</gene>
<protein>
    <submittedName>
        <fullName evidence="1">Uncharacterized protein</fullName>
    </submittedName>
</protein>
<sequence length="505" mass="55995">MSIPVKQQSFPNLNWLRALNDIITQQPLLYLLADGGNDHDEAQVLSHVIDKYNLSAVTVGAIFKPTHTLNFLQEGLHADVAVAAAQANAPIVAHMGSHLLHFSPLLLHRNTITAVEGSPTWHALQLQAFDWTMVQVIVPVYRSITEWGDDLHTYFHGATCCMQAPTTVLPIEALLIHIASFFGGDTYQLGCLEDNVIINSLGWFGLVPGTGAWTVGESFSHGIVKNTLTELMHYVFADTTVWKKIGNVYVIDLVPTSTEPDLEHMRRLKTYGYACMLHVVIHKSLPISLSTLFAYAILQANGDIETLKDTRFLRAAAPAKFDLLQTWPTKPALTLQYFDKTPEMLAALSPEMLKGYTTDFHRWILYGSSTPFPLSNNIRAFETGFNAQLTEASPMTLAKSFGSSLKSIILKLAAARIESVADVIERLTWRSSYIPCFSNLEECYKLAMIRYLSGKGVVCHSLLQDLTAEELSIAPDDPTACVLMFLMTVTGTQQLPQEDAMIQVH</sequence>
<keyword evidence="2" id="KW-1185">Reference proteome</keyword>
<evidence type="ECO:0000313" key="2">
    <source>
        <dbReference type="Proteomes" id="UP001221757"/>
    </source>
</evidence>
<name>A0AAD7FEV8_MYCRO</name>
<reference evidence="1" key="1">
    <citation type="submission" date="2023-03" db="EMBL/GenBank/DDBJ databases">
        <title>Massive genome expansion in bonnet fungi (Mycena s.s.) driven by repeated elements and novel gene families across ecological guilds.</title>
        <authorList>
            <consortium name="Lawrence Berkeley National Laboratory"/>
            <person name="Harder C.B."/>
            <person name="Miyauchi S."/>
            <person name="Viragh M."/>
            <person name="Kuo A."/>
            <person name="Thoen E."/>
            <person name="Andreopoulos B."/>
            <person name="Lu D."/>
            <person name="Skrede I."/>
            <person name="Drula E."/>
            <person name="Henrissat B."/>
            <person name="Morin E."/>
            <person name="Kohler A."/>
            <person name="Barry K."/>
            <person name="LaButti K."/>
            <person name="Morin E."/>
            <person name="Salamov A."/>
            <person name="Lipzen A."/>
            <person name="Mereny Z."/>
            <person name="Hegedus B."/>
            <person name="Baldrian P."/>
            <person name="Stursova M."/>
            <person name="Weitz H."/>
            <person name="Taylor A."/>
            <person name="Grigoriev I.V."/>
            <person name="Nagy L.G."/>
            <person name="Martin F."/>
            <person name="Kauserud H."/>
        </authorList>
    </citation>
    <scope>NUCLEOTIDE SEQUENCE</scope>
    <source>
        <strain evidence="1">CBHHK067</strain>
    </source>
</reference>
<comment type="caution">
    <text evidence="1">The sequence shown here is derived from an EMBL/GenBank/DDBJ whole genome shotgun (WGS) entry which is preliminary data.</text>
</comment>
<proteinExistence type="predicted"/>